<evidence type="ECO:0000313" key="7">
    <source>
        <dbReference type="Proteomes" id="UP001190700"/>
    </source>
</evidence>
<dbReference type="EMBL" id="LGRX02002910">
    <property type="protein sequence ID" value="KAK3283305.1"/>
    <property type="molecule type" value="Genomic_DNA"/>
</dbReference>
<dbReference type="GO" id="GO:0008270">
    <property type="term" value="F:zinc ion binding"/>
    <property type="evidence" value="ECO:0007669"/>
    <property type="project" value="UniProtKB-KW"/>
</dbReference>
<dbReference type="InterPro" id="IPR036236">
    <property type="entry name" value="Znf_C2H2_sf"/>
</dbReference>
<reference evidence="6 7" key="1">
    <citation type="journal article" date="2015" name="Genome Biol. Evol.">
        <title>Comparative Genomics of a Bacterivorous Green Alga Reveals Evolutionary Causalities and Consequences of Phago-Mixotrophic Mode of Nutrition.</title>
        <authorList>
            <person name="Burns J.A."/>
            <person name="Paasch A."/>
            <person name="Narechania A."/>
            <person name="Kim E."/>
        </authorList>
    </citation>
    <scope>NUCLEOTIDE SEQUENCE [LARGE SCALE GENOMIC DNA]</scope>
    <source>
        <strain evidence="6 7">PLY_AMNH</strain>
    </source>
</reference>
<feature type="domain" description="BED-type" evidence="5">
    <location>
        <begin position="15"/>
        <end position="73"/>
    </location>
</feature>
<evidence type="ECO:0000256" key="3">
    <source>
        <dbReference type="ARBA" id="ARBA00022833"/>
    </source>
</evidence>
<keyword evidence="3" id="KW-0862">Zinc</keyword>
<comment type="caution">
    <text evidence="6">The sequence shown here is derived from an EMBL/GenBank/DDBJ whole genome shotgun (WGS) entry which is preliminary data.</text>
</comment>
<evidence type="ECO:0000259" key="5">
    <source>
        <dbReference type="PROSITE" id="PS50808"/>
    </source>
</evidence>
<dbReference type="InterPro" id="IPR003656">
    <property type="entry name" value="Znf_BED"/>
</dbReference>
<keyword evidence="7" id="KW-1185">Reference proteome</keyword>
<organism evidence="6 7">
    <name type="scientific">Cymbomonas tetramitiformis</name>
    <dbReference type="NCBI Taxonomy" id="36881"/>
    <lineage>
        <taxon>Eukaryota</taxon>
        <taxon>Viridiplantae</taxon>
        <taxon>Chlorophyta</taxon>
        <taxon>Pyramimonadophyceae</taxon>
        <taxon>Pyramimonadales</taxon>
        <taxon>Pyramimonadaceae</taxon>
        <taxon>Cymbomonas</taxon>
    </lineage>
</organism>
<dbReference type="SUPFAM" id="SSF57667">
    <property type="entry name" value="beta-beta-alpha zinc fingers"/>
    <property type="match status" value="1"/>
</dbReference>
<evidence type="ECO:0000256" key="1">
    <source>
        <dbReference type="ARBA" id="ARBA00022723"/>
    </source>
</evidence>
<evidence type="ECO:0000256" key="2">
    <source>
        <dbReference type="ARBA" id="ARBA00022771"/>
    </source>
</evidence>
<gene>
    <name evidence="6" type="ORF">CYMTET_8991</name>
</gene>
<proteinExistence type="predicted"/>
<dbReference type="Proteomes" id="UP001190700">
    <property type="component" value="Unassembled WGS sequence"/>
</dbReference>
<dbReference type="GO" id="GO:0003677">
    <property type="term" value="F:DNA binding"/>
    <property type="evidence" value="ECO:0007669"/>
    <property type="project" value="InterPro"/>
</dbReference>
<keyword evidence="1" id="KW-0479">Metal-binding</keyword>
<dbReference type="PROSITE" id="PS50808">
    <property type="entry name" value="ZF_BED"/>
    <property type="match status" value="1"/>
</dbReference>
<evidence type="ECO:0000256" key="4">
    <source>
        <dbReference type="PROSITE-ProRule" id="PRU00027"/>
    </source>
</evidence>
<dbReference type="AlphaFoldDB" id="A0AAE0GSC3"/>
<dbReference type="SMART" id="SM00614">
    <property type="entry name" value="ZnF_BED"/>
    <property type="match status" value="1"/>
</dbReference>
<sequence>MFAEFDGFEEAFGGKRRSACWKHYKVQKDDTGKIVNVKCPLCPPDNKPMPFCGNTTNLRSHLASVHKAAYCKMIVPEDGGDPPETEPGKDKDSQSRLQLRYDFLTSVISLIVCHACFIYISRETRCSFPLPTF</sequence>
<accession>A0AAE0GSC3</accession>
<protein>
    <recommendedName>
        <fullName evidence="5">BED-type domain-containing protein</fullName>
    </recommendedName>
</protein>
<name>A0AAE0GSC3_9CHLO</name>
<evidence type="ECO:0000313" key="6">
    <source>
        <dbReference type="EMBL" id="KAK3283305.1"/>
    </source>
</evidence>
<keyword evidence="2 4" id="KW-0863">Zinc-finger</keyword>